<dbReference type="InterPro" id="IPR006016">
    <property type="entry name" value="UspA"/>
</dbReference>
<evidence type="ECO:0000313" key="3">
    <source>
        <dbReference type="EMBL" id="PSB34910.1"/>
    </source>
</evidence>
<evidence type="ECO:0000313" key="4">
    <source>
        <dbReference type="Proteomes" id="UP000239576"/>
    </source>
</evidence>
<dbReference type="CDD" id="cd00293">
    <property type="entry name" value="USP-like"/>
    <property type="match status" value="1"/>
</dbReference>
<dbReference type="PRINTS" id="PR01438">
    <property type="entry name" value="UNVRSLSTRESS"/>
</dbReference>
<gene>
    <name evidence="3" type="ORF">C7B82_01690</name>
</gene>
<organism evidence="3 4">
    <name type="scientific">Stenomitos frigidus ULC18</name>
    <dbReference type="NCBI Taxonomy" id="2107698"/>
    <lineage>
        <taxon>Bacteria</taxon>
        <taxon>Bacillati</taxon>
        <taxon>Cyanobacteriota</taxon>
        <taxon>Cyanophyceae</taxon>
        <taxon>Leptolyngbyales</taxon>
        <taxon>Leptolyngbyaceae</taxon>
        <taxon>Stenomitos</taxon>
    </lineage>
</organism>
<reference evidence="3 4" key="2">
    <citation type="submission" date="2018-03" db="EMBL/GenBank/DDBJ databases">
        <title>The ancient ancestry and fast evolution of plastids.</title>
        <authorList>
            <person name="Moore K.R."/>
            <person name="Magnabosco C."/>
            <person name="Momper L."/>
            <person name="Gold D.A."/>
            <person name="Bosak T."/>
            <person name="Fournier G.P."/>
        </authorList>
    </citation>
    <scope>NUCLEOTIDE SEQUENCE [LARGE SCALE GENOMIC DNA]</scope>
    <source>
        <strain evidence="3 4">ULC18</strain>
    </source>
</reference>
<dbReference type="InterPro" id="IPR014729">
    <property type="entry name" value="Rossmann-like_a/b/a_fold"/>
</dbReference>
<dbReference type="RefSeq" id="WP_106254586.1">
    <property type="nucleotide sequence ID" value="NZ_CAWNSW010000036.1"/>
</dbReference>
<keyword evidence="4" id="KW-1185">Reference proteome</keyword>
<dbReference type="AlphaFoldDB" id="A0A2T1EQ91"/>
<protein>
    <submittedName>
        <fullName evidence="3">Universal stress protein</fullName>
    </submittedName>
</protein>
<dbReference type="EMBL" id="PVWK01000011">
    <property type="protein sequence ID" value="PSB34910.1"/>
    <property type="molecule type" value="Genomic_DNA"/>
</dbReference>
<name>A0A2T1EQ91_9CYAN</name>
<comment type="caution">
    <text evidence="3">The sequence shown here is derived from an EMBL/GenBank/DDBJ whole genome shotgun (WGS) entry which is preliminary data.</text>
</comment>
<evidence type="ECO:0000256" key="1">
    <source>
        <dbReference type="ARBA" id="ARBA00008791"/>
    </source>
</evidence>
<dbReference type="SUPFAM" id="SSF52402">
    <property type="entry name" value="Adenine nucleotide alpha hydrolases-like"/>
    <property type="match status" value="1"/>
</dbReference>
<dbReference type="OrthoDB" id="516822at2"/>
<dbReference type="PANTHER" id="PTHR46268:SF8">
    <property type="entry name" value="UNIVERSAL STRESS PROTEIN SLL1388"/>
    <property type="match status" value="1"/>
</dbReference>
<feature type="domain" description="UspA" evidence="2">
    <location>
        <begin position="1"/>
        <end position="158"/>
    </location>
</feature>
<comment type="similarity">
    <text evidence="1">Belongs to the universal stress protein A family.</text>
</comment>
<dbReference type="InterPro" id="IPR006015">
    <property type="entry name" value="Universal_stress_UspA"/>
</dbReference>
<reference evidence="4" key="1">
    <citation type="submission" date="2018-02" db="EMBL/GenBank/DDBJ databases">
        <authorList>
            <person name="Moore K."/>
            <person name="Momper L."/>
        </authorList>
    </citation>
    <scope>NUCLEOTIDE SEQUENCE [LARGE SCALE GENOMIC DNA]</scope>
    <source>
        <strain evidence="4">ULC18</strain>
    </source>
</reference>
<evidence type="ECO:0000259" key="2">
    <source>
        <dbReference type="Pfam" id="PF00582"/>
    </source>
</evidence>
<sequence length="177" mass="19281">MFHKILVAIDHSELGQHVFDEALILAKPIPASLVLLNVLSPEDEASPSSPVLIGYEAYPSKLSKSIVEIYQELWQSYADRESELLQSLTDAATTAGVDATFRQSFGNPGRIICELACELDVDLIMLGRHGRSGLNELILGSVSNYVLHHAPCSVLTIHRQDQNAGDRAEAKQVAMAS</sequence>
<accession>A0A2T1EQ91</accession>
<dbReference type="Pfam" id="PF00582">
    <property type="entry name" value="Usp"/>
    <property type="match status" value="1"/>
</dbReference>
<proteinExistence type="inferred from homology"/>
<dbReference type="Gene3D" id="3.40.50.620">
    <property type="entry name" value="HUPs"/>
    <property type="match status" value="1"/>
</dbReference>
<dbReference type="PANTHER" id="PTHR46268">
    <property type="entry name" value="STRESS RESPONSE PROTEIN NHAX"/>
    <property type="match status" value="1"/>
</dbReference>
<dbReference type="Proteomes" id="UP000239576">
    <property type="component" value="Unassembled WGS sequence"/>
</dbReference>